<dbReference type="Proteomes" id="UP000214975">
    <property type="component" value="Chromosome"/>
</dbReference>
<name>A0A223HZ81_THETR</name>
<dbReference type="AlphaFoldDB" id="A0A223HZ81"/>
<proteinExistence type="predicted"/>
<accession>A0A223HZ81</accession>
<evidence type="ECO:0000313" key="2">
    <source>
        <dbReference type="Proteomes" id="UP000214975"/>
    </source>
</evidence>
<protein>
    <submittedName>
        <fullName evidence="1">Insertion element IS1223</fullName>
    </submittedName>
</protein>
<sequence>MPVNFLIYSYELKLEIVEHYLSGKDSIKGTAKNLMWIREMCING</sequence>
<dbReference type="EMBL" id="CP016893">
    <property type="protein sequence ID" value="AST57762.1"/>
    <property type="molecule type" value="Genomic_DNA"/>
</dbReference>
<evidence type="ECO:0000313" key="1">
    <source>
        <dbReference type="EMBL" id="AST57762.1"/>
    </source>
</evidence>
<gene>
    <name evidence="1" type="ORF">Thert_01770</name>
</gene>
<reference evidence="1 2" key="1">
    <citation type="submission" date="2016-08" db="EMBL/GenBank/DDBJ databases">
        <title>A novel genetic cassette of butanologenic Thermoanaerobacterium thermosaccharolyticum that directly convert cellulose to butanol.</title>
        <authorList>
            <person name="Li T."/>
            <person name="He J."/>
        </authorList>
    </citation>
    <scope>NUCLEOTIDE SEQUENCE [LARGE SCALE GENOMIC DNA]</scope>
    <source>
        <strain evidence="1 2">TG57</strain>
    </source>
</reference>
<organism evidence="1 2">
    <name type="scientific">Thermoanaerobacterium thermosaccharolyticum</name>
    <name type="common">Clostridium thermosaccharolyticum</name>
    <dbReference type="NCBI Taxonomy" id="1517"/>
    <lineage>
        <taxon>Bacteria</taxon>
        <taxon>Bacillati</taxon>
        <taxon>Bacillota</taxon>
        <taxon>Clostridia</taxon>
        <taxon>Thermoanaerobacterales</taxon>
        <taxon>Thermoanaerobacteraceae</taxon>
        <taxon>Thermoanaerobacterium</taxon>
    </lineage>
</organism>